<reference evidence="8" key="1">
    <citation type="submission" date="2015-01" db="EMBL/GenBank/DDBJ databases">
        <authorList>
            <person name="Manzoor Shahid"/>
            <person name="Zubair Saima"/>
        </authorList>
    </citation>
    <scope>NUCLEOTIDE SEQUENCE [LARGE SCALE GENOMIC DNA]</scope>
    <source>
        <strain evidence="8">V1</strain>
    </source>
</reference>
<dbReference type="GO" id="GO:0032259">
    <property type="term" value="P:methylation"/>
    <property type="evidence" value="ECO:0007669"/>
    <property type="project" value="UniProtKB-KW"/>
</dbReference>
<dbReference type="PRINTS" id="PR00508">
    <property type="entry name" value="S21N4MTFRASE"/>
</dbReference>
<name>A0A0B7H050_TREPH</name>
<sequence>MYTVTDINKALLIHGDCFQKMKEIPDTSIDLILCDPPYNLAEYSTGNMKFDWRAEINNDVAEWDLIPFDPQKLVEDFTRILKPKGNIFIFTSYNLIGKYHEIFNPIFDTFQFMVWHKTNPIPNVRKSSFLNSCELIVCLWNKGHTWNFFTQNQMHNFIETPICMGKERIKNPKHPTQKPLAVLEHIIKIASNENDIVFDPFMGVGSTGHAALNLNRRFLGIEIDKKYFAAACDRLTIFQQELRKLNEGCVNF</sequence>
<dbReference type="GO" id="GO:0008170">
    <property type="term" value="F:N-methyltransferase activity"/>
    <property type="evidence" value="ECO:0007669"/>
    <property type="project" value="InterPro"/>
</dbReference>
<dbReference type="EMBL" id="CP042817">
    <property type="protein sequence ID" value="QEJ97866.1"/>
    <property type="molecule type" value="Genomic_DNA"/>
</dbReference>
<evidence type="ECO:0000313" key="6">
    <source>
        <dbReference type="EMBL" id="CEM62605.1"/>
    </source>
</evidence>
<dbReference type="InterPro" id="IPR001091">
    <property type="entry name" value="RM_Methyltransferase"/>
</dbReference>
<evidence type="ECO:0000256" key="4">
    <source>
        <dbReference type="RuleBase" id="RU362026"/>
    </source>
</evidence>
<dbReference type="SUPFAM" id="SSF53335">
    <property type="entry name" value="S-adenosyl-L-methionine-dependent methyltransferases"/>
    <property type="match status" value="1"/>
</dbReference>
<dbReference type="AlphaFoldDB" id="A0A0B7H050"/>
<reference evidence="6" key="2">
    <citation type="submission" date="2015-01" db="EMBL/GenBank/DDBJ databases">
        <authorList>
            <person name="Xiang T."/>
            <person name="Song Y."/>
            <person name="Huang L."/>
            <person name="Wang B."/>
            <person name="Wu P."/>
        </authorList>
    </citation>
    <scope>NUCLEOTIDE SEQUENCE [LARGE SCALE GENOMIC DNA]</scope>
    <source>
        <strain evidence="6">V1</strain>
    </source>
</reference>
<dbReference type="GeneID" id="57752942"/>
<dbReference type="EC" id="2.1.1.-" evidence="4"/>
<dbReference type="Proteomes" id="UP000323594">
    <property type="component" value="Chromosome"/>
</dbReference>
<dbReference type="REBASE" id="128881">
    <property type="entry name" value="M.TphV1ORF40108P"/>
</dbReference>
<organism evidence="6 8">
    <name type="scientific">Treponema phagedenis</name>
    <dbReference type="NCBI Taxonomy" id="162"/>
    <lineage>
        <taxon>Bacteria</taxon>
        <taxon>Pseudomonadati</taxon>
        <taxon>Spirochaetota</taxon>
        <taxon>Spirochaetia</taxon>
        <taxon>Spirochaetales</taxon>
        <taxon>Treponemataceae</taxon>
        <taxon>Treponema</taxon>
    </lineage>
</organism>
<dbReference type="PANTHER" id="PTHR13370">
    <property type="entry name" value="RNA METHYLASE-RELATED"/>
    <property type="match status" value="1"/>
</dbReference>
<evidence type="ECO:0000259" key="5">
    <source>
        <dbReference type="Pfam" id="PF01555"/>
    </source>
</evidence>
<keyword evidence="8" id="KW-1185">Reference proteome</keyword>
<dbReference type="RefSeq" id="WP_024753454.1">
    <property type="nucleotide sequence ID" value="NZ_CDNC01000034.1"/>
</dbReference>
<reference evidence="7 9" key="3">
    <citation type="submission" date="2019-08" db="EMBL/GenBank/DDBJ databases">
        <authorList>
            <person name="Kuhnert P."/>
        </authorList>
    </citation>
    <scope>NUCLEOTIDE SEQUENCE [LARGE SCALE GENOMIC DNA]</scope>
    <source>
        <strain evidence="7 9">B36.5</strain>
    </source>
</reference>
<proteinExistence type="inferred from homology"/>
<dbReference type="PANTHER" id="PTHR13370:SF3">
    <property type="entry name" value="TRNA (GUANINE(10)-N2)-METHYLTRANSFERASE HOMOLOG"/>
    <property type="match status" value="1"/>
</dbReference>
<evidence type="ECO:0000256" key="3">
    <source>
        <dbReference type="ARBA" id="ARBA00022679"/>
    </source>
</evidence>
<dbReference type="GO" id="GO:0005737">
    <property type="term" value="C:cytoplasm"/>
    <property type="evidence" value="ECO:0007669"/>
    <property type="project" value="TreeGrafter"/>
</dbReference>
<protein>
    <recommendedName>
        <fullName evidence="4">Methyltransferase</fullName>
        <ecNumber evidence="4">2.1.1.-</ecNumber>
    </recommendedName>
</protein>
<dbReference type="REBASE" id="407564">
    <property type="entry name" value="M.TphKS1AORF785P"/>
</dbReference>
<evidence type="ECO:0000313" key="9">
    <source>
        <dbReference type="Proteomes" id="UP000323594"/>
    </source>
</evidence>
<dbReference type="PROSITE" id="PS00092">
    <property type="entry name" value="N6_MTASE"/>
    <property type="match status" value="1"/>
</dbReference>
<dbReference type="OrthoDB" id="9773571at2"/>
<dbReference type="EMBL" id="CDNC01000034">
    <property type="protein sequence ID" value="CEM62605.1"/>
    <property type="molecule type" value="Genomic_DNA"/>
</dbReference>
<keyword evidence="3 6" id="KW-0808">Transferase</keyword>
<gene>
    <name evidence="7" type="ORF">FUT82_07570</name>
    <name evidence="6" type="ORF">TPHV1_40108</name>
</gene>
<keyword evidence="2 6" id="KW-0489">Methyltransferase</keyword>
<dbReference type="InterPro" id="IPR002052">
    <property type="entry name" value="DNA_methylase_N6_adenine_CS"/>
</dbReference>
<evidence type="ECO:0000256" key="2">
    <source>
        <dbReference type="ARBA" id="ARBA00022603"/>
    </source>
</evidence>
<dbReference type="InterPro" id="IPR002941">
    <property type="entry name" value="DNA_methylase_N4/N6"/>
</dbReference>
<feature type="domain" description="DNA methylase N-4/N-6" evidence="5">
    <location>
        <begin position="29"/>
        <end position="231"/>
    </location>
</feature>
<accession>A0A0B7H050</accession>
<evidence type="ECO:0000256" key="1">
    <source>
        <dbReference type="ARBA" id="ARBA00006594"/>
    </source>
</evidence>
<dbReference type="Pfam" id="PF01555">
    <property type="entry name" value="N6_N4_Mtase"/>
    <property type="match status" value="1"/>
</dbReference>
<dbReference type="REBASE" id="373938">
    <property type="entry name" value="M.TphB365ORF7570P"/>
</dbReference>
<dbReference type="GO" id="GO:0003677">
    <property type="term" value="F:DNA binding"/>
    <property type="evidence" value="ECO:0007669"/>
    <property type="project" value="InterPro"/>
</dbReference>
<comment type="similarity">
    <text evidence="1 4">Belongs to the N(4)/N(6)-methyltransferase family.</text>
</comment>
<dbReference type="InterPro" id="IPR029063">
    <property type="entry name" value="SAM-dependent_MTases_sf"/>
</dbReference>
<dbReference type="Proteomes" id="UP000042527">
    <property type="component" value="Unassembled WGS sequence"/>
</dbReference>
<evidence type="ECO:0000313" key="8">
    <source>
        <dbReference type="Proteomes" id="UP000042527"/>
    </source>
</evidence>
<evidence type="ECO:0000313" key="7">
    <source>
        <dbReference type="EMBL" id="QEJ97866.1"/>
    </source>
</evidence>
<dbReference type="Gene3D" id="3.40.50.150">
    <property type="entry name" value="Vaccinia Virus protein VP39"/>
    <property type="match status" value="1"/>
</dbReference>